<dbReference type="EMBL" id="CAWUHB010000008">
    <property type="protein sequence ID" value="CAK7214412.1"/>
    <property type="molecule type" value="Genomic_DNA"/>
</dbReference>
<feature type="region of interest" description="Disordered" evidence="1">
    <location>
        <begin position="235"/>
        <end position="263"/>
    </location>
</feature>
<feature type="compositionally biased region" description="Low complexity" evidence="1">
    <location>
        <begin position="157"/>
        <end position="168"/>
    </location>
</feature>
<feature type="region of interest" description="Disordered" evidence="1">
    <location>
        <begin position="297"/>
        <end position="399"/>
    </location>
</feature>
<feature type="compositionally biased region" description="Polar residues" evidence="1">
    <location>
        <begin position="170"/>
        <end position="182"/>
    </location>
</feature>
<evidence type="ECO:0000313" key="3">
    <source>
        <dbReference type="EMBL" id="CAK7214412.1"/>
    </source>
</evidence>
<feature type="compositionally biased region" description="Low complexity" evidence="1">
    <location>
        <begin position="105"/>
        <end position="119"/>
    </location>
</feature>
<feature type="compositionally biased region" description="Low complexity" evidence="1">
    <location>
        <begin position="252"/>
        <end position="263"/>
    </location>
</feature>
<name>A0ABP0B4K7_9PEZI</name>
<gene>
    <name evidence="3" type="ORF">SCUCBS95973_002138</name>
</gene>
<sequence length="466" mass="50168">MGVFFVSWALWEEMTFVLACAIVVVFLIGLFKLWRTSRQVRRQEVIDEEKRARLTEMRKVGMSSPTGLSATGGRKQRSSEIPFGVRAIQTGIEVDGIWISRPTTASRSSSKSKLGLGASQLNDKIEKSEKSEKSDKGDKNAKEANDKSEKRPYSRPGSQQQQQGGAASTFLDTHSNLSTPLPQISEDDATVTTQMLVATAMTTTIPSHHHQHQHQRGALNEESLRRLEGAYLPTGYRGTATSSPQLNTYIPSSNFSHMSSPSASSLQRQSNYAAAAAGGPASRHLYLAPQLQHQRASTASADSLTSMSAGGGGLVGGGLSSRSNRSNRSNRSTSSRSSTSSASRHPTSDKLLHHSHAHHQQRQAAGPLPPTSPVRLSATGYNVSVPSSQTPSQSFPGDAFANRATRKVNPAFEVLPAGTFGHGAGTASVLPYTDEDEEETVLDSRRTSGGRNKLRRASQTTPQWSS</sequence>
<feature type="compositionally biased region" description="Low complexity" evidence="1">
    <location>
        <begin position="320"/>
        <end position="344"/>
    </location>
</feature>
<keyword evidence="2" id="KW-0812">Transmembrane</keyword>
<reference evidence="3 4" key="1">
    <citation type="submission" date="2024-01" db="EMBL/GenBank/DDBJ databases">
        <authorList>
            <person name="Allen C."/>
            <person name="Tagirdzhanova G."/>
        </authorList>
    </citation>
    <scope>NUCLEOTIDE SEQUENCE [LARGE SCALE GENOMIC DNA]</scope>
</reference>
<evidence type="ECO:0000313" key="4">
    <source>
        <dbReference type="Proteomes" id="UP001642405"/>
    </source>
</evidence>
<dbReference type="PANTHER" id="PTHR40623:SF2">
    <property type="entry name" value="INTEGRAL MEMBRANE PROTEIN"/>
    <property type="match status" value="1"/>
</dbReference>
<organism evidence="3 4">
    <name type="scientific">Sporothrix curviconia</name>
    <dbReference type="NCBI Taxonomy" id="1260050"/>
    <lineage>
        <taxon>Eukaryota</taxon>
        <taxon>Fungi</taxon>
        <taxon>Dikarya</taxon>
        <taxon>Ascomycota</taxon>
        <taxon>Pezizomycotina</taxon>
        <taxon>Sordariomycetes</taxon>
        <taxon>Sordariomycetidae</taxon>
        <taxon>Ophiostomatales</taxon>
        <taxon>Ophiostomataceae</taxon>
        <taxon>Sporothrix</taxon>
    </lineage>
</organism>
<feature type="compositionally biased region" description="Polar residues" evidence="1">
    <location>
        <begin position="297"/>
        <end position="307"/>
    </location>
</feature>
<feature type="transmembrane region" description="Helical" evidence="2">
    <location>
        <begin position="14"/>
        <end position="34"/>
    </location>
</feature>
<feature type="region of interest" description="Disordered" evidence="1">
    <location>
        <begin position="105"/>
        <end position="186"/>
    </location>
</feature>
<keyword evidence="2" id="KW-0472">Membrane</keyword>
<feature type="region of interest" description="Disordered" evidence="1">
    <location>
        <begin position="416"/>
        <end position="466"/>
    </location>
</feature>
<comment type="caution">
    <text evidence="3">The sequence shown here is derived from an EMBL/GenBank/DDBJ whole genome shotgun (WGS) entry which is preliminary data.</text>
</comment>
<evidence type="ECO:0000256" key="1">
    <source>
        <dbReference type="SAM" id="MobiDB-lite"/>
    </source>
</evidence>
<keyword evidence="4" id="KW-1185">Reference proteome</keyword>
<dbReference type="Proteomes" id="UP001642405">
    <property type="component" value="Unassembled WGS sequence"/>
</dbReference>
<proteinExistence type="predicted"/>
<dbReference type="PANTHER" id="PTHR40623">
    <property type="entry name" value="INTEGRAL MEMBRANE PROTEIN"/>
    <property type="match status" value="1"/>
</dbReference>
<feature type="compositionally biased region" description="Gly residues" evidence="1">
    <location>
        <begin position="309"/>
        <end position="319"/>
    </location>
</feature>
<feature type="compositionally biased region" description="Basic and acidic residues" evidence="1">
    <location>
        <begin position="123"/>
        <end position="152"/>
    </location>
</feature>
<evidence type="ECO:0008006" key="5">
    <source>
        <dbReference type="Google" id="ProtNLM"/>
    </source>
</evidence>
<feature type="region of interest" description="Disordered" evidence="1">
    <location>
        <begin position="60"/>
        <end position="80"/>
    </location>
</feature>
<feature type="compositionally biased region" description="Low complexity" evidence="1">
    <location>
        <begin position="383"/>
        <end position="394"/>
    </location>
</feature>
<evidence type="ECO:0000256" key="2">
    <source>
        <dbReference type="SAM" id="Phobius"/>
    </source>
</evidence>
<protein>
    <recommendedName>
        <fullName evidence="5">Membrane-associated protein</fullName>
    </recommendedName>
</protein>
<keyword evidence="2" id="KW-1133">Transmembrane helix</keyword>
<feature type="compositionally biased region" description="Polar residues" evidence="1">
    <location>
        <begin position="457"/>
        <end position="466"/>
    </location>
</feature>
<accession>A0ABP0B4K7</accession>
<feature type="compositionally biased region" description="Polar residues" evidence="1">
    <location>
        <begin position="239"/>
        <end position="251"/>
    </location>
</feature>